<dbReference type="HOGENOM" id="CLU_165255_0_3_6"/>
<comment type="similarity">
    <text evidence="1">Belongs to the sulfur carrier protein TusA family.</text>
</comment>
<keyword evidence="4" id="KW-1185">Reference proteome</keyword>
<dbReference type="EMBL" id="AOBV01000004">
    <property type="protein sequence ID" value="ELV08535.1"/>
    <property type="molecule type" value="Genomic_DNA"/>
</dbReference>
<evidence type="ECO:0000313" key="4">
    <source>
        <dbReference type="Proteomes" id="UP000011617"/>
    </source>
</evidence>
<protein>
    <submittedName>
        <fullName evidence="3">YeeD</fullName>
    </submittedName>
</protein>
<sequence length="76" mass="8481">MAVYELKSLGMVCPFPLLEAKDKIKTLSVGDELKIEFDCTQGTEAIPRWAAESNYTVKDYTQIGDAAWTITVVKTH</sequence>
<dbReference type="PANTHER" id="PTHR33279:SF6">
    <property type="entry name" value="SULFUR CARRIER PROTEIN YEDF-RELATED"/>
    <property type="match status" value="1"/>
</dbReference>
<dbReference type="CDD" id="cd00291">
    <property type="entry name" value="SirA_YedF_YeeD"/>
    <property type="match status" value="1"/>
</dbReference>
<evidence type="ECO:0000313" key="3">
    <source>
        <dbReference type="EMBL" id="ELV08535.1"/>
    </source>
</evidence>
<dbReference type="InterPro" id="IPR001455">
    <property type="entry name" value="TusA-like"/>
</dbReference>
<name>L8Y0N6_9GAMM</name>
<dbReference type="AlphaFoldDB" id="L8Y0N6"/>
<feature type="domain" description="UPF0033" evidence="2">
    <location>
        <begin position="8"/>
        <end position="74"/>
    </location>
</feature>
<dbReference type="RefSeq" id="WP_008315077.1">
    <property type="nucleotide sequence ID" value="NZ_KB372778.1"/>
</dbReference>
<evidence type="ECO:0000256" key="1">
    <source>
        <dbReference type="ARBA" id="ARBA00008984"/>
    </source>
</evidence>
<dbReference type="Proteomes" id="UP000011617">
    <property type="component" value="Unassembled WGS sequence"/>
</dbReference>
<proteinExistence type="inferred from homology"/>
<comment type="caution">
    <text evidence="3">The sequence shown here is derived from an EMBL/GenBank/DDBJ whole genome shotgun (WGS) entry which is preliminary data.</text>
</comment>
<reference evidence="3 4" key="1">
    <citation type="journal article" date="2013" name="Genome Announc.">
        <title>Complete Genome Sequence of Wohlfahrtiimonas chitiniclastica Strain SH04, Isolated from Chrysomya megacephala Collected from Pudong International Airport in China.</title>
        <authorList>
            <person name="Cao X.M."/>
            <person name="Chen T."/>
            <person name="Xu L.Z."/>
            <person name="Yao L.S."/>
            <person name="Qi J."/>
            <person name="Zhang X.L."/>
            <person name="Yan Q.L."/>
            <person name="Deng Y.H."/>
            <person name="Guo T.Y."/>
            <person name="Wang J."/>
            <person name="Hu K.X."/>
            <person name="Xu B.L."/>
        </authorList>
    </citation>
    <scope>NUCLEOTIDE SEQUENCE [LARGE SCALE GENOMIC DNA]</scope>
    <source>
        <strain evidence="3 4">SH04</strain>
    </source>
</reference>
<gene>
    <name evidence="3" type="ORF">F387_01133</name>
</gene>
<dbReference type="PANTHER" id="PTHR33279">
    <property type="entry name" value="SULFUR CARRIER PROTEIN YEDF-RELATED"/>
    <property type="match status" value="1"/>
</dbReference>
<dbReference type="Pfam" id="PF01206">
    <property type="entry name" value="TusA"/>
    <property type="match status" value="1"/>
</dbReference>
<dbReference type="PATRIC" id="fig|1261130.3.peg.625"/>
<evidence type="ECO:0000259" key="2">
    <source>
        <dbReference type="Pfam" id="PF01206"/>
    </source>
</evidence>
<dbReference type="Gene3D" id="3.30.110.40">
    <property type="entry name" value="TusA-like domain"/>
    <property type="match status" value="1"/>
</dbReference>
<dbReference type="SUPFAM" id="SSF64307">
    <property type="entry name" value="SirA-like"/>
    <property type="match status" value="1"/>
</dbReference>
<dbReference type="InterPro" id="IPR036868">
    <property type="entry name" value="TusA-like_sf"/>
</dbReference>
<organism evidence="3 4">
    <name type="scientific">Wohlfahrtiimonas chitiniclastica SH04</name>
    <dbReference type="NCBI Taxonomy" id="1261130"/>
    <lineage>
        <taxon>Bacteria</taxon>
        <taxon>Pseudomonadati</taxon>
        <taxon>Pseudomonadota</taxon>
        <taxon>Gammaproteobacteria</taxon>
        <taxon>Cardiobacteriales</taxon>
        <taxon>Ignatzschineriaceae</taxon>
        <taxon>Wohlfahrtiimonas</taxon>
    </lineage>
</organism>
<accession>L8Y0N6</accession>
<dbReference type="OrthoDB" id="9797352at2"/>